<feature type="compositionally biased region" description="Basic residues" evidence="1">
    <location>
        <begin position="136"/>
        <end position="145"/>
    </location>
</feature>
<protein>
    <submittedName>
        <fullName evidence="2">Uncharacterized protein</fullName>
    </submittedName>
</protein>
<feature type="region of interest" description="Disordered" evidence="1">
    <location>
        <begin position="131"/>
        <end position="160"/>
    </location>
</feature>
<name>A0AAV7WNC5_PLEWA</name>
<comment type="caution">
    <text evidence="2">The sequence shown here is derived from an EMBL/GenBank/DDBJ whole genome shotgun (WGS) entry which is preliminary data.</text>
</comment>
<proteinExistence type="predicted"/>
<organism evidence="2 3">
    <name type="scientific">Pleurodeles waltl</name>
    <name type="common">Iberian ribbed newt</name>
    <dbReference type="NCBI Taxonomy" id="8319"/>
    <lineage>
        <taxon>Eukaryota</taxon>
        <taxon>Metazoa</taxon>
        <taxon>Chordata</taxon>
        <taxon>Craniata</taxon>
        <taxon>Vertebrata</taxon>
        <taxon>Euteleostomi</taxon>
        <taxon>Amphibia</taxon>
        <taxon>Batrachia</taxon>
        <taxon>Caudata</taxon>
        <taxon>Salamandroidea</taxon>
        <taxon>Salamandridae</taxon>
        <taxon>Pleurodelinae</taxon>
        <taxon>Pleurodeles</taxon>
    </lineage>
</organism>
<dbReference type="EMBL" id="JANPWB010000001">
    <property type="protein sequence ID" value="KAJ1215569.1"/>
    <property type="molecule type" value="Genomic_DNA"/>
</dbReference>
<accession>A0AAV7WNC5</accession>
<dbReference type="AlphaFoldDB" id="A0AAV7WNC5"/>
<dbReference type="Proteomes" id="UP001066276">
    <property type="component" value="Chromosome 1_1"/>
</dbReference>
<gene>
    <name evidence="2" type="ORF">NDU88_003177</name>
</gene>
<keyword evidence="3" id="KW-1185">Reference proteome</keyword>
<reference evidence="2" key="1">
    <citation type="journal article" date="2022" name="bioRxiv">
        <title>Sequencing and chromosome-scale assembly of the giantPleurodeles waltlgenome.</title>
        <authorList>
            <person name="Brown T."/>
            <person name="Elewa A."/>
            <person name="Iarovenko S."/>
            <person name="Subramanian E."/>
            <person name="Araus A.J."/>
            <person name="Petzold A."/>
            <person name="Susuki M."/>
            <person name="Suzuki K.-i.T."/>
            <person name="Hayashi T."/>
            <person name="Toyoda A."/>
            <person name="Oliveira C."/>
            <person name="Osipova E."/>
            <person name="Leigh N.D."/>
            <person name="Simon A."/>
            <person name="Yun M.H."/>
        </authorList>
    </citation>
    <scope>NUCLEOTIDE SEQUENCE</scope>
    <source>
        <strain evidence="2">20211129_DDA</strain>
        <tissue evidence="2">Liver</tissue>
    </source>
</reference>
<evidence type="ECO:0000256" key="1">
    <source>
        <dbReference type="SAM" id="MobiDB-lite"/>
    </source>
</evidence>
<sequence>MTPHHPCGCSCCSSPIRGFPPNGDGGPHDLPGWTPYSLTYLRCTLELFVGLYPEDPDPGGSETLVTTSYPQRAAPMWQLILPFTGVPYFGSLHIALAAHVPQTPGGTFIYVCTRRGDRQLRRASDALEDATWLTPHSKRRKRKSSKAGPSRAQAVTEQEKAIQEAAHFSHNSFLALSDKF</sequence>
<evidence type="ECO:0000313" key="3">
    <source>
        <dbReference type="Proteomes" id="UP001066276"/>
    </source>
</evidence>
<evidence type="ECO:0000313" key="2">
    <source>
        <dbReference type="EMBL" id="KAJ1215569.1"/>
    </source>
</evidence>